<dbReference type="AlphaFoldDB" id="A0A135SGS2"/>
<sequence>MNSLPVAIKAVVGESQREPPPSTSEDTAALLEDCRKVIEEIFERTGAYPEDSYTYAPMWLVLRARKTQYEDKCNTLEKARLDDMRKIADCGNAVRDILTQAANNREKVEHEDEPGHCSELYQSLKNIELNLGEGSPMSLADRGITFRDDSSMNLALFGP</sequence>
<accession>A0A135SGS2</accession>
<name>A0A135SGS2_9PEZI</name>
<proteinExistence type="predicted"/>
<comment type="caution">
    <text evidence="1">The sequence shown here is derived from an EMBL/GenBank/DDBJ whole genome shotgun (WGS) entry which is preliminary data.</text>
</comment>
<evidence type="ECO:0000313" key="1">
    <source>
        <dbReference type="EMBL" id="KXH35108.1"/>
    </source>
</evidence>
<keyword evidence="2" id="KW-1185">Reference proteome</keyword>
<gene>
    <name evidence="1" type="ORF">CSIM01_04633</name>
</gene>
<dbReference type="EMBL" id="JFBX01000569">
    <property type="protein sequence ID" value="KXH35108.1"/>
    <property type="molecule type" value="Genomic_DNA"/>
</dbReference>
<organism evidence="1 2">
    <name type="scientific">Colletotrichum simmondsii</name>
    <dbReference type="NCBI Taxonomy" id="703756"/>
    <lineage>
        <taxon>Eukaryota</taxon>
        <taxon>Fungi</taxon>
        <taxon>Dikarya</taxon>
        <taxon>Ascomycota</taxon>
        <taxon>Pezizomycotina</taxon>
        <taxon>Sordariomycetes</taxon>
        <taxon>Hypocreomycetidae</taxon>
        <taxon>Glomerellales</taxon>
        <taxon>Glomerellaceae</taxon>
        <taxon>Colletotrichum</taxon>
        <taxon>Colletotrichum acutatum species complex</taxon>
    </lineage>
</organism>
<protein>
    <submittedName>
        <fullName evidence="1">Uncharacterized protein</fullName>
    </submittedName>
</protein>
<reference evidence="1 2" key="1">
    <citation type="submission" date="2014-02" db="EMBL/GenBank/DDBJ databases">
        <title>The genome sequence of Colletotrichum simmondsii CBS122122.</title>
        <authorList>
            <person name="Baroncelli R."/>
            <person name="Thon M.R."/>
        </authorList>
    </citation>
    <scope>NUCLEOTIDE SEQUENCE [LARGE SCALE GENOMIC DNA]</scope>
    <source>
        <strain evidence="1 2">CBS122122</strain>
    </source>
</reference>
<evidence type="ECO:0000313" key="2">
    <source>
        <dbReference type="Proteomes" id="UP000070328"/>
    </source>
</evidence>
<dbReference type="Proteomes" id="UP000070328">
    <property type="component" value="Unassembled WGS sequence"/>
</dbReference>